<dbReference type="Pfam" id="PF08534">
    <property type="entry name" value="Redoxin"/>
    <property type="match status" value="1"/>
</dbReference>
<dbReference type="InterPro" id="IPR036249">
    <property type="entry name" value="Thioredoxin-like_sf"/>
</dbReference>
<dbReference type="CDD" id="cd02966">
    <property type="entry name" value="TlpA_like_family"/>
    <property type="match status" value="1"/>
</dbReference>
<dbReference type="PROSITE" id="PS51318">
    <property type="entry name" value="TAT"/>
    <property type="match status" value="1"/>
</dbReference>
<dbReference type="PROSITE" id="PS51352">
    <property type="entry name" value="THIOREDOXIN_2"/>
    <property type="match status" value="1"/>
</dbReference>
<reference evidence="5 6" key="1">
    <citation type="submission" date="2020-08" db="EMBL/GenBank/DDBJ databases">
        <title>Paraeoetvoesia sp. YC-7-48 draft genome sequence.</title>
        <authorList>
            <person name="Yao L."/>
        </authorList>
    </citation>
    <scope>NUCLEOTIDE SEQUENCE [LARGE SCALE GENOMIC DNA]</scope>
    <source>
        <strain evidence="6">YC-7-48</strain>
    </source>
</reference>
<keyword evidence="2" id="KW-0201">Cytochrome c-type biogenesis</keyword>
<dbReference type="InterPro" id="IPR013766">
    <property type="entry name" value="Thioredoxin_domain"/>
</dbReference>
<dbReference type="GO" id="GO:0015036">
    <property type="term" value="F:disulfide oxidoreductase activity"/>
    <property type="evidence" value="ECO:0007669"/>
    <property type="project" value="UniProtKB-ARBA"/>
</dbReference>
<accession>A0A842HRF5</accession>
<dbReference type="PANTHER" id="PTHR42852:SF13">
    <property type="entry name" value="PROTEIN DIPZ"/>
    <property type="match status" value="1"/>
</dbReference>
<dbReference type="InterPro" id="IPR050553">
    <property type="entry name" value="Thioredoxin_ResA/DsbE_sf"/>
</dbReference>
<dbReference type="SUPFAM" id="SSF52833">
    <property type="entry name" value="Thioredoxin-like"/>
    <property type="match status" value="1"/>
</dbReference>
<dbReference type="AlphaFoldDB" id="A0A842HRF5"/>
<gene>
    <name evidence="5" type="ORF">GTU67_12740</name>
</gene>
<evidence type="ECO:0000256" key="1">
    <source>
        <dbReference type="ARBA" id="ARBA00004196"/>
    </source>
</evidence>
<comment type="caution">
    <text evidence="5">The sequence shown here is derived from an EMBL/GenBank/DDBJ whole genome shotgun (WGS) entry which is preliminary data.</text>
</comment>
<evidence type="ECO:0000256" key="3">
    <source>
        <dbReference type="ARBA" id="ARBA00023284"/>
    </source>
</evidence>
<evidence type="ECO:0000256" key="2">
    <source>
        <dbReference type="ARBA" id="ARBA00022748"/>
    </source>
</evidence>
<sequence length="169" mass="18167">MMMRRKFLQGCLGMFATGLLAVGGVPHAVASSAGLFGLQFPDPDGTPVSLDQWRGGPVVVNFWATWCPPCVKEMPDLEALKQKYPGVQFLGLGVDTAANIKKFIPKVNVTYPLLVTGYGGIDLMKTLGNSTGGLPYTLVYDASGNVLERIMGQVKPDHLDAILQRVSMP</sequence>
<evidence type="ECO:0000259" key="4">
    <source>
        <dbReference type="PROSITE" id="PS51352"/>
    </source>
</evidence>
<dbReference type="Gene3D" id="3.40.30.10">
    <property type="entry name" value="Glutaredoxin"/>
    <property type="match status" value="1"/>
</dbReference>
<dbReference type="EMBL" id="JACJUU010000012">
    <property type="protein sequence ID" value="MBC2770776.1"/>
    <property type="molecule type" value="Genomic_DNA"/>
</dbReference>
<protein>
    <submittedName>
        <fullName evidence="5">TlpA family protein disulfide reductase</fullName>
    </submittedName>
</protein>
<dbReference type="Proteomes" id="UP000545386">
    <property type="component" value="Unassembled WGS sequence"/>
</dbReference>
<dbReference type="InterPro" id="IPR013740">
    <property type="entry name" value="Redoxin"/>
</dbReference>
<comment type="subcellular location">
    <subcellularLocation>
        <location evidence="1">Cell envelope</location>
    </subcellularLocation>
</comment>
<organism evidence="5 6">
    <name type="scientific">Pusillimonas minor</name>
    <dbReference type="NCBI Taxonomy" id="2697024"/>
    <lineage>
        <taxon>Bacteria</taxon>
        <taxon>Pseudomonadati</taxon>
        <taxon>Pseudomonadota</taxon>
        <taxon>Betaproteobacteria</taxon>
        <taxon>Burkholderiales</taxon>
        <taxon>Alcaligenaceae</taxon>
        <taxon>Pusillimonas</taxon>
    </lineage>
</organism>
<dbReference type="GO" id="GO:0030313">
    <property type="term" value="C:cell envelope"/>
    <property type="evidence" value="ECO:0007669"/>
    <property type="project" value="UniProtKB-SubCell"/>
</dbReference>
<dbReference type="GO" id="GO:0017004">
    <property type="term" value="P:cytochrome complex assembly"/>
    <property type="evidence" value="ECO:0007669"/>
    <property type="project" value="UniProtKB-KW"/>
</dbReference>
<feature type="domain" description="Thioredoxin" evidence="4">
    <location>
        <begin position="27"/>
        <end position="168"/>
    </location>
</feature>
<name>A0A842HRF5_9BURK</name>
<dbReference type="InterPro" id="IPR017937">
    <property type="entry name" value="Thioredoxin_CS"/>
</dbReference>
<dbReference type="PANTHER" id="PTHR42852">
    <property type="entry name" value="THIOL:DISULFIDE INTERCHANGE PROTEIN DSBE"/>
    <property type="match status" value="1"/>
</dbReference>
<evidence type="ECO:0000313" key="5">
    <source>
        <dbReference type="EMBL" id="MBC2770776.1"/>
    </source>
</evidence>
<dbReference type="PROSITE" id="PS00194">
    <property type="entry name" value="THIOREDOXIN_1"/>
    <property type="match status" value="1"/>
</dbReference>
<dbReference type="InterPro" id="IPR006311">
    <property type="entry name" value="TAT_signal"/>
</dbReference>
<proteinExistence type="predicted"/>
<keyword evidence="3" id="KW-0676">Redox-active center</keyword>
<keyword evidence="6" id="KW-1185">Reference proteome</keyword>
<evidence type="ECO:0000313" key="6">
    <source>
        <dbReference type="Proteomes" id="UP000545386"/>
    </source>
</evidence>
<dbReference type="RefSeq" id="WP_185780446.1">
    <property type="nucleotide sequence ID" value="NZ_JACJUU010000012.1"/>
</dbReference>